<dbReference type="PROSITE" id="PS00893">
    <property type="entry name" value="NUDIX_BOX"/>
    <property type="match status" value="1"/>
</dbReference>
<dbReference type="CDD" id="cd04678">
    <property type="entry name" value="NUDIX_MTH2_Nudt15"/>
    <property type="match status" value="1"/>
</dbReference>
<dbReference type="eggNOG" id="ENOG502S3YT">
    <property type="taxonomic scope" value="Eukaryota"/>
</dbReference>
<keyword evidence="1" id="KW-0378">Hydrolase</keyword>
<dbReference type="PROSITE" id="PS51462">
    <property type="entry name" value="NUDIX"/>
    <property type="match status" value="1"/>
</dbReference>
<dbReference type="GeneID" id="19319704"/>
<dbReference type="PANTHER" id="PTHR16099">
    <property type="entry name" value="8-OXO-DGTP DIPHOSPHATES NUDT15"/>
    <property type="match status" value="1"/>
</dbReference>
<dbReference type="OrthoDB" id="447842at2759"/>
<dbReference type="PANTHER" id="PTHR16099:SF5">
    <property type="entry name" value="NUCLEOTIDE TRIPHOSPHATE DIPHOSPHATASE NUDT15"/>
    <property type="match status" value="1"/>
</dbReference>
<dbReference type="RefSeq" id="XP_007881341.1">
    <property type="nucleotide sequence ID" value="XM_007883150.1"/>
</dbReference>
<dbReference type="KEGG" id="pfp:PFL1_05615"/>
<dbReference type="GO" id="GO:0006203">
    <property type="term" value="P:dGTP catabolic process"/>
    <property type="evidence" value="ECO:0007669"/>
    <property type="project" value="TreeGrafter"/>
</dbReference>
<evidence type="ECO:0000259" key="3">
    <source>
        <dbReference type="PROSITE" id="PS51462"/>
    </source>
</evidence>
<evidence type="ECO:0000313" key="5">
    <source>
        <dbReference type="Proteomes" id="UP000053664"/>
    </source>
</evidence>
<sequence>MSAVLEAPSARGDGPCVVADASVVPRVGVGVLVLNERGRILLGKRTGSHGAGTLALPGGHLELHESFEDCAIREVLEETGIHLETDGDGSEADHGQRSSADEHEPADLCEALSMLATEASAAALASSSATGRSTNKAKTRGVQFVTAVNSVRMKDAGEEAHAGLGRHYVTIFMKAKGRVEPGRSQVEATVTEPEKCLGWTWVPWSYLKNAAEQQHAMQQLHSHALRQGQQLPVSLEKLLAAERLAQSIRSSDDVHDYAGRSAGDAAEGRALRRDGTLAGVGAATAASSSSFGPSHGPLDAHEAVEWAEADDFAQGAPLFAPLVNFILANPSMGSQL</sequence>
<feature type="domain" description="Nudix hydrolase" evidence="3">
    <location>
        <begin position="24"/>
        <end position="233"/>
    </location>
</feature>
<evidence type="ECO:0000256" key="1">
    <source>
        <dbReference type="ARBA" id="ARBA00022801"/>
    </source>
</evidence>
<dbReference type="InterPro" id="IPR015797">
    <property type="entry name" value="NUDIX_hydrolase-like_dom_sf"/>
</dbReference>
<dbReference type="GO" id="GO:0035539">
    <property type="term" value="F:8-oxo-7,8-dihydrodeoxyguanosine triphosphate pyrophosphatase activity"/>
    <property type="evidence" value="ECO:0007669"/>
    <property type="project" value="TreeGrafter"/>
</dbReference>
<feature type="region of interest" description="Disordered" evidence="2">
    <location>
        <begin position="83"/>
        <end position="104"/>
    </location>
</feature>
<evidence type="ECO:0000313" key="4">
    <source>
        <dbReference type="EMBL" id="EPQ26980.1"/>
    </source>
</evidence>
<dbReference type="EMBL" id="KE361642">
    <property type="protein sequence ID" value="EPQ26980.1"/>
    <property type="molecule type" value="Genomic_DNA"/>
</dbReference>
<dbReference type="InterPro" id="IPR020084">
    <property type="entry name" value="NUDIX_hydrolase_CS"/>
</dbReference>
<dbReference type="AlphaFoldDB" id="A0A061H4U0"/>
<gene>
    <name evidence="4" type="ORF">PFL1_05615</name>
</gene>
<protein>
    <recommendedName>
        <fullName evidence="3">Nudix hydrolase domain-containing protein</fullName>
    </recommendedName>
</protein>
<dbReference type="SUPFAM" id="SSF55811">
    <property type="entry name" value="Nudix"/>
    <property type="match status" value="1"/>
</dbReference>
<dbReference type="GO" id="GO:0005829">
    <property type="term" value="C:cytosol"/>
    <property type="evidence" value="ECO:0007669"/>
    <property type="project" value="TreeGrafter"/>
</dbReference>
<organism evidence="4 5">
    <name type="scientific">Pseudozyma flocculosa PF-1</name>
    <dbReference type="NCBI Taxonomy" id="1277687"/>
    <lineage>
        <taxon>Eukaryota</taxon>
        <taxon>Fungi</taxon>
        <taxon>Dikarya</taxon>
        <taxon>Basidiomycota</taxon>
        <taxon>Ustilaginomycotina</taxon>
        <taxon>Ustilaginomycetes</taxon>
        <taxon>Ustilaginales</taxon>
        <taxon>Ustilaginaceae</taxon>
        <taxon>Pseudozyma</taxon>
    </lineage>
</organism>
<name>A0A061H4U0_9BASI</name>
<evidence type="ECO:0000256" key="2">
    <source>
        <dbReference type="SAM" id="MobiDB-lite"/>
    </source>
</evidence>
<dbReference type="Gene3D" id="3.90.79.10">
    <property type="entry name" value="Nucleoside Triphosphate Pyrophosphohydrolase"/>
    <property type="match status" value="2"/>
</dbReference>
<dbReference type="Pfam" id="PF00293">
    <property type="entry name" value="NUDIX"/>
    <property type="match status" value="1"/>
</dbReference>
<dbReference type="HOGENOM" id="CLU_046035_0_0_1"/>
<proteinExistence type="predicted"/>
<dbReference type="Proteomes" id="UP000053664">
    <property type="component" value="Unassembled WGS sequence"/>
</dbReference>
<accession>A0A061H4U0</accession>
<reference evidence="4 5" key="1">
    <citation type="journal article" date="2013" name="Plant Cell">
        <title>The transition from a phytopathogenic smut ancestor to an anamorphic biocontrol agent deciphered by comparative whole-genome analysis.</title>
        <authorList>
            <person name="Lefebvre F."/>
            <person name="Joly D.L."/>
            <person name="Labbe C."/>
            <person name="Teichmann B."/>
            <person name="Linning R."/>
            <person name="Belzile F."/>
            <person name="Bakkeren G."/>
            <person name="Belanger R.R."/>
        </authorList>
    </citation>
    <scope>NUCLEOTIDE SEQUENCE [LARGE SCALE GENOMIC DNA]</scope>
    <source>
        <strain evidence="4 5">PF-1</strain>
    </source>
</reference>
<dbReference type="InterPro" id="IPR000086">
    <property type="entry name" value="NUDIX_hydrolase_dom"/>
</dbReference>